<dbReference type="Gene3D" id="3.30.1330.230">
    <property type="match status" value="1"/>
</dbReference>
<name>A0A6G1WU44_9HYPH</name>
<dbReference type="AlphaFoldDB" id="A0A6G1WU44"/>
<dbReference type="PANTHER" id="PTHR37809">
    <property type="entry name" value="RIBOSOMAL PROTEIN S12 METHYLTHIOTRANSFERASE ACCESSORY FACTOR YCAO"/>
    <property type="match status" value="1"/>
</dbReference>
<sequence length="396" mass="42671">MTTPAIGTRNRRQESRIITACNSLGTSIRNVSASHTLAAIQPLLGRYDISGFADHSPKGAETLKFIEVVRGNPRSGHLNLGKGFSFETALASGYMEAIEMSTVEGPPEIALHALPRSALLYTGGGKPPEPDAAPMIRGVDLLSAEPVYSPVYEHFLSPAPSARSVSVNGLASGNTVEEASLHCLYELIERDLTAQSLRDPVLVQQLLLSDIPAPISNALTELEAFGLHAEFYLLGQFLGVTVLQCALVKTGSGGEVYYGWGAHHFRTIAISRAMTEAVQAWCTREACRAQTLPLSRMPGGVMVSAEVLKLLREPVTRGERQLRRRFIACPSVAYSLTDQDEQAPASPTAALNHLLSSARDAGIRHVFAWTLSPPDRPFAVVKCAVPGFETPFEEDA</sequence>
<reference evidence="2" key="1">
    <citation type="journal article" date="2013" name="Genome Biol.">
        <title>Comparative genomics of the core and accessory genomes of 48 Sinorhizobium strains comprising five genospecies.</title>
        <authorList>
            <person name="Sugawara M."/>
            <person name="Epstein B."/>
            <person name="Badgley B.D."/>
            <person name="Unno T."/>
            <person name="Xu L."/>
            <person name="Reese J."/>
            <person name="Gyaneshwar P."/>
            <person name="Denny R."/>
            <person name="Mudge J."/>
            <person name="Bharti A.K."/>
            <person name="Farmer A.D."/>
            <person name="May G.D."/>
            <person name="Woodward J.E."/>
            <person name="Medigue C."/>
            <person name="Vallenet D."/>
            <person name="Lajus A."/>
            <person name="Rouy Z."/>
            <person name="Martinez-Vaz B."/>
            <person name="Tiffin P."/>
            <person name="Young N.D."/>
            <person name="Sadowsky M.J."/>
        </authorList>
    </citation>
    <scope>NUCLEOTIDE SEQUENCE</scope>
    <source>
        <strain evidence="2">M1</strain>
    </source>
</reference>
<dbReference type="OMA" id="GYMEAIE"/>
<accession>A0A6G1WU44</accession>
<evidence type="ECO:0000313" key="2">
    <source>
        <dbReference type="EMBL" id="MQW73259.1"/>
    </source>
</evidence>
<proteinExistence type="predicted"/>
<dbReference type="PANTHER" id="PTHR37809:SF1">
    <property type="entry name" value="RIBOSOMAL PROTEIN S12 METHYLTHIOTRANSFERASE ACCESSORY FACTOR YCAO"/>
    <property type="match status" value="1"/>
</dbReference>
<evidence type="ECO:0000259" key="1">
    <source>
        <dbReference type="PROSITE" id="PS51664"/>
    </source>
</evidence>
<dbReference type="InterPro" id="IPR003776">
    <property type="entry name" value="YcaO-like_dom"/>
</dbReference>
<dbReference type="Pfam" id="PF02624">
    <property type="entry name" value="YcaO"/>
    <property type="match status" value="1"/>
</dbReference>
<protein>
    <recommendedName>
        <fullName evidence="1">YcaO domain-containing protein</fullName>
    </recommendedName>
</protein>
<feature type="domain" description="YcaO" evidence="1">
    <location>
        <begin position="81"/>
        <end position="396"/>
    </location>
</feature>
<dbReference type="EMBL" id="WISB01000198">
    <property type="protein sequence ID" value="MQW73259.1"/>
    <property type="molecule type" value="Genomic_DNA"/>
</dbReference>
<organism evidence="2">
    <name type="scientific">Sinorhizobium medicae</name>
    <dbReference type="NCBI Taxonomy" id="110321"/>
    <lineage>
        <taxon>Bacteria</taxon>
        <taxon>Pseudomonadati</taxon>
        <taxon>Pseudomonadota</taxon>
        <taxon>Alphaproteobacteria</taxon>
        <taxon>Hyphomicrobiales</taxon>
        <taxon>Rhizobiaceae</taxon>
        <taxon>Sinorhizobium/Ensifer group</taxon>
        <taxon>Sinorhizobium</taxon>
    </lineage>
</organism>
<comment type="caution">
    <text evidence="2">The sequence shown here is derived from an EMBL/GenBank/DDBJ whole genome shotgun (WGS) entry which is preliminary data.</text>
</comment>
<dbReference type="PROSITE" id="PS51664">
    <property type="entry name" value="YCAO"/>
    <property type="match status" value="1"/>
</dbReference>
<gene>
    <name evidence="2" type="ORF">GHJ91_30390</name>
</gene>